<organism evidence="2 3">
    <name type="scientific">Desulforhopalus singaporensis</name>
    <dbReference type="NCBI Taxonomy" id="91360"/>
    <lineage>
        <taxon>Bacteria</taxon>
        <taxon>Pseudomonadati</taxon>
        <taxon>Thermodesulfobacteriota</taxon>
        <taxon>Desulfobulbia</taxon>
        <taxon>Desulfobulbales</taxon>
        <taxon>Desulfocapsaceae</taxon>
        <taxon>Desulforhopalus</taxon>
    </lineage>
</organism>
<dbReference type="Gene3D" id="3.30.420.10">
    <property type="entry name" value="Ribonuclease H-like superfamily/Ribonuclease H"/>
    <property type="match status" value="1"/>
</dbReference>
<dbReference type="SUPFAM" id="SSF53098">
    <property type="entry name" value="Ribonuclease H-like"/>
    <property type="match status" value="1"/>
</dbReference>
<dbReference type="PANTHER" id="PTHR46889">
    <property type="entry name" value="TRANSPOSASE INSF FOR INSERTION SEQUENCE IS3B-RELATED"/>
    <property type="match status" value="1"/>
</dbReference>
<gene>
    <name evidence="2" type="ORF">SAMN05660330_03968</name>
</gene>
<dbReference type="InterPro" id="IPR009057">
    <property type="entry name" value="Homeodomain-like_sf"/>
</dbReference>
<proteinExistence type="predicted"/>
<dbReference type="GO" id="GO:0003676">
    <property type="term" value="F:nucleic acid binding"/>
    <property type="evidence" value="ECO:0007669"/>
    <property type="project" value="InterPro"/>
</dbReference>
<dbReference type="Pfam" id="PF00665">
    <property type="entry name" value="rve"/>
    <property type="match status" value="1"/>
</dbReference>
<dbReference type="InterPro" id="IPR050900">
    <property type="entry name" value="Transposase_IS3/IS150/IS904"/>
</dbReference>
<dbReference type="GO" id="GO:0015074">
    <property type="term" value="P:DNA integration"/>
    <property type="evidence" value="ECO:0007669"/>
    <property type="project" value="InterPro"/>
</dbReference>
<protein>
    <submittedName>
        <fullName evidence="2">Transposase InsO and inactivated derivatives</fullName>
    </submittedName>
</protein>
<evidence type="ECO:0000313" key="3">
    <source>
        <dbReference type="Proteomes" id="UP000199073"/>
    </source>
</evidence>
<dbReference type="PANTHER" id="PTHR46889:SF4">
    <property type="entry name" value="TRANSPOSASE INSO FOR INSERTION SEQUENCE ELEMENT IS911B-RELATED"/>
    <property type="match status" value="1"/>
</dbReference>
<keyword evidence="3" id="KW-1185">Reference proteome</keyword>
<feature type="domain" description="Integrase catalytic" evidence="1">
    <location>
        <begin position="135"/>
        <end position="301"/>
    </location>
</feature>
<dbReference type="InterPro" id="IPR048020">
    <property type="entry name" value="Transpos_IS3"/>
</dbReference>
<dbReference type="InterPro" id="IPR001584">
    <property type="entry name" value="Integrase_cat-core"/>
</dbReference>
<dbReference type="InterPro" id="IPR012337">
    <property type="entry name" value="RNaseH-like_sf"/>
</dbReference>
<name>A0A1H0VAZ2_9BACT</name>
<dbReference type="Pfam" id="PF13565">
    <property type="entry name" value="HTH_32"/>
    <property type="match status" value="1"/>
</dbReference>
<dbReference type="AlphaFoldDB" id="A0A1H0VAZ2"/>
<dbReference type="SUPFAM" id="SSF46689">
    <property type="entry name" value="Homeodomain-like"/>
    <property type="match status" value="1"/>
</dbReference>
<dbReference type="STRING" id="91360.SAMN05660330_03968"/>
<dbReference type="Proteomes" id="UP000199073">
    <property type="component" value="Unassembled WGS sequence"/>
</dbReference>
<dbReference type="InterPro" id="IPR036397">
    <property type="entry name" value="RNaseH_sf"/>
</dbReference>
<sequence>MISTPDRRRIVALINTARQNGSRLTPACQVARIDPRTYQRWIKNGRVQSDKRPLVARPAPANKLTPEERQSVLETCHKPAYASMAPGQIVRRLADEGFYLASESSFYRILHEADEQHHRGRNAKPRRRHPPQGYCATGPNQVWSWDITWLSSPIRGMFYYLYMIVDIFSRKIVGWEVHPVESAEFGAKLLHKAILAEGCLLKPPVLHADNGGPQKGFTMKAKLEALGVTPSYSRPRVSNDNPFSESLFRACKYRPEYPAHGFDSIETARKWVRKFVMWYNEEHLHSAIRFVTPGQRHRGEDANILANRHKVYRQAQQKQPNRWSGKSRNWQPLQEVWLNCPHETETNVDQILKTA</sequence>
<dbReference type="PROSITE" id="PS50994">
    <property type="entry name" value="INTEGRASE"/>
    <property type="match status" value="1"/>
</dbReference>
<evidence type="ECO:0000259" key="1">
    <source>
        <dbReference type="PROSITE" id="PS50994"/>
    </source>
</evidence>
<dbReference type="NCBIfam" id="NF033516">
    <property type="entry name" value="transpos_IS3"/>
    <property type="match status" value="1"/>
</dbReference>
<reference evidence="2 3" key="1">
    <citation type="submission" date="2016-10" db="EMBL/GenBank/DDBJ databases">
        <authorList>
            <person name="de Groot N.N."/>
        </authorList>
    </citation>
    <scope>NUCLEOTIDE SEQUENCE [LARGE SCALE GENOMIC DNA]</scope>
    <source>
        <strain evidence="2 3">DSM 12130</strain>
    </source>
</reference>
<dbReference type="EMBL" id="FNJI01000045">
    <property type="protein sequence ID" value="SDP75729.1"/>
    <property type="molecule type" value="Genomic_DNA"/>
</dbReference>
<evidence type="ECO:0000313" key="2">
    <source>
        <dbReference type="EMBL" id="SDP75729.1"/>
    </source>
</evidence>
<accession>A0A1H0VAZ2</accession>